<dbReference type="EMBL" id="FXTM01000013">
    <property type="protein sequence ID" value="SMO59801.1"/>
    <property type="molecule type" value="Genomic_DNA"/>
</dbReference>
<reference evidence="1 2" key="1">
    <citation type="submission" date="2017-05" db="EMBL/GenBank/DDBJ databases">
        <authorList>
            <person name="Varghese N."/>
            <person name="Submissions S."/>
        </authorList>
    </citation>
    <scope>NUCLEOTIDE SEQUENCE [LARGE SCALE GENOMIC DNA]</scope>
    <source>
        <strain evidence="1 2">DSM 16304</strain>
    </source>
</reference>
<keyword evidence="2" id="KW-1185">Reference proteome</keyword>
<accession>A0A521CM13</accession>
<evidence type="ECO:0000313" key="2">
    <source>
        <dbReference type="Proteomes" id="UP000317315"/>
    </source>
</evidence>
<proteinExistence type="predicted"/>
<gene>
    <name evidence="1" type="ORF">SAMN06269117_11361</name>
</gene>
<sequence>MEKLKDVQIKVAPLTQEIKEAVKEIEIAYLRLARLLALAKEQQVYFQEGFEDFYDYAKSLTQREKRTIDMLLFLDRYIGEQGKVPIRQDLLSEIRYTKAYFLAVLVKEEVIKSEEEALPWIDRAKGMTTAEFKEAVNEELGKEVPETQSWKPLSSYRVPPEEKAAIDEAIELAASLEGIPKEELDAGKKGILLSRIVEDWKGYYADVVFQKNPEIGILRKRKEITEAQFPDIEVIYIKKESGEKLEP</sequence>
<name>A0A521CM13_9BACT</name>
<protein>
    <submittedName>
        <fullName evidence="1">Uncharacterized protein</fullName>
    </submittedName>
</protein>
<evidence type="ECO:0000313" key="1">
    <source>
        <dbReference type="EMBL" id="SMO59801.1"/>
    </source>
</evidence>
<dbReference type="RefSeq" id="WP_142935618.1">
    <property type="nucleotide sequence ID" value="NZ_FXTM01000013.1"/>
</dbReference>
<dbReference type="Proteomes" id="UP000317315">
    <property type="component" value="Unassembled WGS sequence"/>
</dbReference>
<dbReference type="AlphaFoldDB" id="A0A521CM13"/>
<organism evidence="1 2">
    <name type="scientific">Balnearium lithotrophicum</name>
    <dbReference type="NCBI Taxonomy" id="223788"/>
    <lineage>
        <taxon>Bacteria</taxon>
        <taxon>Pseudomonadati</taxon>
        <taxon>Aquificota</taxon>
        <taxon>Aquificia</taxon>
        <taxon>Desulfurobacteriales</taxon>
        <taxon>Desulfurobacteriaceae</taxon>
        <taxon>Balnearium</taxon>
    </lineage>
</organism>